<reference evidence="3" key="1">
    <citation type="journal article" date="2023" name="Mol. Phylogenet. Evol.">
        <title>Genome-scale phylogeny and comparative genomics of the fungal order Sordariales.</title>
        <authorList>
            <person name="Hensen N."/>
            <person name="Bonometti L."/>
            <person name="Westerberg I."/>
            <person name="Brannstrom I.O."/>
            <person name="Guillou S."/>
            <person name="Cros-Aarteil S."/>
            <person name="Calhoun S."/>
            <person name="Haridas S."/>
            <person name="Kuo A."/>
            <person name="Mondo S."/>
            <person name="Pangilinan J."/>
            <person name="Riley R."/>
            <person name="LaButti K."/>
            <person name="Andreopoulos B."/>
            <person name="Lipzen A."/>
            <person name="Chen C."/>
            <person name="Yan M."/>
            <person name="Daum C."/>
            <person name="Ng V."/>
            <person name="Clum A."/>
            <person name="Steindorff A."/>
            <person name="Ohm R.A."/>
            <person name="Martin F."/>
            <person name="Silar P."/>
            <person name="Natvig D.O."/>
            <person name="Lalanne C."/>
            <person name="Gautier V."/>
            <person name="Ament-Velasquez S.L."/>
            <person name="Kruys A."/>
            <person name="Hutchinson M.I."/>
            <person name="Powell A.J."/>
            <person name="Barry K."/>
            <person name="Miller A.N."/>
            <person name="Grigoriev I.V."/>
            <person name="Debuchy R."/>
            <person name="Gladieux P."/>
            <person name="Hiltunen Thoren M."/>
            <person name="Johannesson H."/>
        </authorList>
    </citation>
    <scope>NUCLEOTIDE SEQUENCE</scope>
    <source>
        <strain evidence="3">CBS 359.72</strain>
    </source>
</reference>
<feature type="compositionally biased region" description="Polar residues" evidence="1">
    <location>
        <begin position="252"/>
        <end position="261"/>
    </location>
</feature>
<feature type="compositionally biased region" description="Basic and acidic residues" evidence="1">
    <location>
        <begin position="110"/>
        <end position="136"/>
    </location>
</feature>
<organism evidence="3 4">
    <name type="scientific">Corynascus novoguineensis</name>
    <dbReference type="NCBI Taxonomy" id="1126955"/>
    <lineage>
        <taxon>Eukaryota</taxon>
        <taxon>Fungi</taxon>
        <taxon>Dikarya</taxon>
        <taxon>Ascomycota</taxon>
        <taxon>Pezizomycotina</taxon>
        <taxon>Sordariomycetes</taxon>
        <taxon>Sordariomycetidae</taxon>
        <taxon>Sordariales</taxon>
        <taxon>Chaetomiaceae</taxon>
        <taxon>Corynascus</taxon>
    </lineage>
</organism>
<dbReference type="Gene3D" id="3.30.160.60">
    <property type="entry name" value="Classic Zinc Finger"/>
    <property type="match status" value="1"/>
</dbReference>
<feature type="compositionally biased region" description="Acidic residues" evidence="1">
    <location>
        <begin position="97"/>
        <end position="109"/>
    </location>
</feature>
<dbReference type="AlphaFoldDB" id="A0AAN7D289"/>
<feature type="region of interest" description="Disordered" evidence="1">
    <location>
        <begin position="299"/>
        <end position="393"/>
    </location>
</feature>
<evidence type="ECO:0000259" key="2">
    <source>
        <dbReference type="SMART" id="SM00355"/>
    </source>
</evidence>
<feature type="region of interest" description="Disordered" evidence="1">
    <location>
        <begin position="507"/>
        <end position="533"/>
    </location>
</feature>
<evidence type="ECO:0000313" key="4">
    <source>
        <dbReference type="Proteomes" id="UP001303647"/>
    </source>
</evidence>
<name>A0AAN7D289_9PEZI</name>
<dbReference type="PANTHER" id="PTHR46179">
    <property type="entry name" value="ZINC FINGER PROTEIN"/>
    <property type="match status" value="1"/>
</dbReference>
<gene>
    <name evidence="3" type="ORF">C7999DRAFT_10025</name>
</gene>
<feature type="compositionally biased region" description="Polar residues" evidence="1">
    <location>
        <begin position="373"/>
        <end position="387"/>
    </location>
</feature>
<dbReference type="GO" id="GO:0005634">
    <property type="term" value="C:nucleus"/>
    <property type="evidence" value="ECO:0007669"/>
    <property type="project" value="TreeGrafter"/>
</dbReference>
<accession>A0AAN7D289</accession>
<dbReference type="PANTHER" id="PTHR46179:SF19">
    <property type="entry name" value="C2H2 FINGER DOMAIN TRANSCRIPTION FACTOR (EUROFUNG)-RELATED"/>
    <property type="match status" value="1"/>
</dbReference>
<comment type="caution">
    <text evidence="3">The sequence shown here is derived from an EMBL/GenBank/DDBJ whole genome shotgun (WGS) entry which is preliminary data.</text>
</comment>
<dbReference type="InterPro" id="IPR013087">
    <property type="entry name" value="Znf_C2H2_type"/>
</dbReference>
<protein>
    <submittedName>
        <fullName evidence="3">Metallothionein expression activator</fullName>
    </submittedName>
</protein>
<feature type="compositionally biased region" description="Low complexity" evidence="1">
    <location>
        <begin position="37"/>
        <end position="55"/>
    </location>
</feature>
<proteinExistence type="predicted"/>
<feature type="compositionally biased region" description="Basic residues" evidence="1">
    <location>
        <begin position="524"/>
        <end position="533"/>
    </location>
</feature>
<feature type="domain" description="C2H2-type" evidence="2">
    <location>
        <begin position="410"/>
        <end position="435"/>
    </location>
</feature>
<reference evidence="3" key="2">
    <citation type="submission" date="2023-05" db="EMBL/GenBank/DDBJ databases">
        <authorList>
            <consortium name="Lawrence Berkeley National Laboratory"/>
            <person name="Steindorff A."/>
            <person name="Hensen N."/>
            <person name="Bonometti L."/>
            <person name="Westerberg I."/>
            <person name="Brannstrom I.O."/>
            <person name="Guillou S."/>
            <person name="Cros-Aarteil S."/>
            <person name="Calhoun S."/>
            <person name="Haridas S."/>
            <person name="Kuo A."/>
            <person name="Mondo S."/>
            <person name="Pangilinan J."/>
            <person name="Riley R."/>
            <person name="Labutti K."/>
            <person name="Andreopoulos B."/>
            <person name="Lipzen A."/>
            <person name="Chen C."/>
            <person name="Yanf M."/>
            <person name="Daum C."/>
            <person name="Ng V."/>
            <person name="Clum A."/>
            <person name="Ohm R."/>
            <person name="Martin F."/>
            <person name="Silar P."/>
            <person name="Natvig D."/>
            <person name="Lalanne C."/>
            <person name="Gautier V."/>
            <person name="Ament-Velasquez S.L."/>
            <person name="Kruys A."/>
            <person name="Hutchinson M.I."/>
            <person name="Powell A.J."/>
            <person name="Barry K."/>
            <person name="Miller A.N."/>
            <person name="Grigoriev I.V."/>
            <person name="Debuchy R."/>
            <person name="Gladieux P."/>
            <person name="Thoren M.H."/>
            <person name="Johannesson H."/>
        </authorList>
    </citation>
    <scope>NUCLEOTIDE SEQUENCE</scope>
    <source>
        <strain evidence="3">CBS 359.72</strain>
    </source>
</reference>
<dbReference type="GO" id="GO:0006357">
    <property type="term" value="P:regulation of transcription by RNA polymerase II"/>
    <property type="evidence" value="ECO:0007669"/>
    <property type="project" value="TreeGrafter"/>
</dbReference>
<dbReference type="Proteomes" id="UP001303647">
    <property type="component" value="Unassembled WGS sequence"/>
</dbReference>
<feature type="region of interest" description="Disordered" evidence="1">
    <location>
        <begin position="1"/>
        <end position="281"/>
    </location>
</feature>
<dbReference type="InterPro" id="IPR051061">
    <property type="entry name" value="Zinc_finger_trans_reg"/>
</dbReference>
<keyword evidence="4" id="KW-1185">Reference proteome</keyword>
<feature type="compositionally biased region" description="Low complexity" evidence="1">
    <location>
        <begin position="343"/>
        <end position="361"/>
    </location>
</feature>
<evidence type="ECO:0000256" key="1">
    <source>
        <dbReference type="SAM" id="MobiDB-lite"/>
    </source>
</evidence>
<sequence length="533" mass="57420">MSAAATSYPPATDVYESDDGLLRDSPPLEPIRPKLQLSPSPVPTLSSSSAGSVSDPGDKRSSRRKAPKPSQGDVILISTLDNHRHEAAAYTITWTSETEDAEDPEDPDIHEESMSRRDISPGEQPARTDRDLDKPTKANAKAAANPRSPSEEDIGAFDLKSLAAGALAAVTEPQQQPDAGPTPPITENDVVGERAHSASAPGMTIHARREGPRQQERNGPPPMPSPYSPHSMYSPREPGTTPLSSRVDMRSPTASIHSSAHSEGLPPIHNSPRHDTNGQTLPSIRAQLGDVARLAGNYAAGNGMRTPHHAFPGSPPATKPRLPSLHSQIGSPPLPPSDLYRDPLSPSHSLAPPALSPYYYPQANGLHRPREYASNSPEAVGSHQSVSPPAGSGLDRMSIDSMAIQTVGSYVCQVPGCNAPPFQTQYLLNSHANVHSSARPHYCPVPGCPRGEGGKGFKRKNEMIRHGLVHESPGYICPFCPDRDHRYPRPDNLQRHVRVHHVDKDKDDPLLRDVLAQRPNGPSRGRRRRGAAS</sequence>
<dbReference type="EMBL" id="MU857601">
    <property type="protein sequence ID" value="KAK4252381.1"/>
    <property type="molecule type" value="Genomic_DNA"/>
</dbReference>
<feature type="domain" description="C2H2-type" evidence="2">
    <location>
        <begin position="475"/>
        <end position="500"/>
    </location>
</feature>
<dbReference type="InterPro" id="IPR036236">
    <property type="entry name" value="Znf_C2H2_sf"/>
</dbReference>
<dbReference type="SMART" id="SM00355">
    <property type="entry name" value="ZnF_C2H2"/>
    <property type="match status" value="3"/>
</dbReference>
<evidence type="ECO:0000313" key="3">
    <source>
        <dbReference type="EMBL" id="KAK4252381.1"/>
    </source>
</evidence>
<feature type="compositionally biased region" description="Basic and acidic residues" evidence="1">
    <location>
        <begin position="207"/>
        <end position="216"/>
    </location>
</feature>
<dbReference type="SUPFAM" id="SSF57667">
    <property type="entry name" value="beta-beta-alpha zinc fingers"/>
    <property type="match status" value="1"/>
</dbReference>
<feature type="domain" description="C2H2-type" evidence="2">
    <location>
        <begin position="441"/>
        <end position="470"/>
    </location>
</feature>